<dbReference type="PROSITE" id="PS01124">
    <property type="entry name" value="HTH_ARAC_FAMILY_2"/>
    <property type="match status" value="1"/>
</dbReference>
<dbReference type="InterPro" id="IPR011006">
    <property type="entry name" value="CheY-like_superfamily"/>
</dbReference>
<keyword evidence="3 8" id="KW-0597">Phosphoprotein</keyword>
<dbReference type="GO" id="GO:0003700">
    <property type="term" value="F:DNA-binding transcription factor activity"/>
    <property type="evidence" value="ECO:0007669"/>
    <property type="project" value="InterPro"/>
</dbReference>
<keyword evidence="7" id="KW-0804">Transcription</keyword>
<dbReference type="InterPro" id="IPR051552">
    <property type="entry name" value="HptR"/>
</dbReference>
<name>A0A4P6ERK0_9BACL</name>
<dbReference type="AlphaFoldDB" id="A0A4P6ERK0"/>
<evidence type="ECO:0000259" key="11">
    <source>
        <dbReference type="PROSITE" id="PS50887"/>
    </source>
</evidence>
<dbReference type="OrthoDB" id="9794370at2"/>
<keyword evidence="4" id="KW-0902">Two-component regulatory system</keyword>
<dbReference type="CDD" id="cd17536">
    <property type="entry name" value="REC_YesN-like"/>
    <property type="match status" value="1"/>
</dbReference>
<dbReference type="EMBL" id="CP035492">
    <property type="protein sequence ID" value="QAY65065.1"/>
    <property type="molecule type" value="Genomic_DNA"/>
</dbReference>
<dbReference type="SMART" id="SM00448">
    <property type="entry name" value="REC"/>
    <property type="match status" value="1"/>
</dbReference>
<dbReference type="InterPro" id="IPR020449">
    <property type="entry name" value="Tscrpt_reg_AraC-type_HTH"/>
</dbReference>
<evidence type="ECO:0000256" key="3">
    <source>
        <dbReference type="ARBA" id="ARBA00022553"/>
    </source>
</evidence>
<dbReference type="Gene3D" id="1.10.10.60">
    <property type="entry name" value="Homeodomain-like"/>
    <property type="match status" value="2"/>
</dbReference>
<evidence type="ECO:0000256" key="7">
    <source>
        <dbReference type="ARBA" id="ARBA00023163"/>
    </source>
</evidence>
<organism evidence="12 13">
    <name type="scientific">Paenibacillus protaetiae</name>
    <dbReference type="NCBI Taxonomy" id="2509456"/>
    <lineage>
        <taxon>Bacteria</taxon>
        <taxon>Bacillati</taxon>
        <taxon>Bacillota</taxon>
        <taxon>Bacilli</taxon>
        <taxon>Bacillales</taxon>
        <taxon>Paenibacillaceae</taxon>
        <taxon>Paenibacillus</taxon>
    </lineage>
</organism>
<reference evidence="12 13" key="1">
    <citation type="submission" date="2019-01" db="EMBL/GenBank/DDBJ databases">
        <title>Genome sequencing of strain FW100M-2.</title>
        <authorList>
            <person name="Heo J."/>
            <person name="Kim S.-J."/>
            <person name="Kim J.-S."/>
            <person name="Hong S.-B."/>
            <person name="Kwon S.-W."/>
        </authorList>
    </citation>
    <scope>NUCLEOTIDE SEQUENCE [LARGE SCALE GENOMIC DNA]</scope>
    <source>
        <strain evidence="12 13">FW100M-2</strain>
    </source>
</reference>
<gene>
    <name evidence="12" type="ORF">ET464_00345</name>
</gene>
<dbReference type="GO" id="GO:0043565">
    <property type="term" value="F:sequence-specific DNA binding"/>
    <property type="evidence" value="ECO:0007669"/>
    <property type="project" value="InterPro"/>
</dbReference>
<dbReference type="InterPro" id="IPR018060">
    <property type="entry name" value="HTH_AraC"/>
</dbReference>
<dbReference type="RefSeq" id="WP_129437235.1">
    <property type="nucleotide sequence ID" value="NZ_CP035492.1"/>
</dbReference>
<dbReference type="PANTHER" id="PTHR42713">
    <property type="entry name" value="HISTIDINE KINASE-RELATED"/>
    <property type="match status" value="1"/>
</dbReference>
<feature type="modified residue" description="4-aspartylphosphate" evidence="8">
    <location>
        <position position="55"/>
    </location>
</feature>
<dbReference type="SUPFAM" id="SSF46689">
    <property type="entry name" value="Homeodomain-like"/>
    <property type="match status" value="2"/>
</dbReference>
<evidence type="ECO:0000313" key="13">
    <source>
        <dbReference type="Proteomes" id="UP000293568"/>
    </source>
</evidence>
<dbReference type="SUPFAM" id="SSF52172">
    <property type="entry name" value="CheY-like"/>
    <property type="match status" value="1"/>
</dbReference>
<keyword evidence="6" id="KW-0238">DNA-binding</keyword>
<feature type="domain" description="HTH araC/xylS-type" evidence="9">
    <location>
        <begin position="435"/>
        <end position="534"/>
    </location>
</feature>
<dbReference type="PROSITE" id="PS50887">
    <property type="entry name" value="GGDEF"/>
    <property type="match status" value="1"/>
</dbReference>
<dbReference type="GO" id="GO:0005737">
    <property type="term" value="C:cytoplasm"/>
    <property type="evidence" value="ECO:0007669"/>
    <property type="project" value="UniProtKB-SubCell"/>
</dbReference>
<accession>A0A4P6ERK0</accession>
<evidence type="ECO:0000256" key="4">
    <source>
        <dbReference type="ARBA" id="ARBA00023012"/>
    </source>
</evidence>
<proteinExistence type="predicted"/>
<dbReference type="InterPro" id="IPR009057">
    <property type="entry name" value="Homeodomain-like_sf"/>
</dbReference>
<dbReference type="Pfam" id="PF12833">
    <property type="entry name" value="HTH_18"/>
    <property type="match status" value="1"/>
</dbReference>
<dbReference type="GO" id="GO:0000160">
    <property type="term" value="P:phosphorelay signal transduction system"/>
    <property type="evidence" value="ECO:0007669"/>
    <property type="project" value="UniProtKB-KW"/>
</dbReference>
<evidence type="ECO:0000256" key="8">
    <source>
        <dbReference type="PROSITE-ProRule" id="PRU00169"/>
    </source>
</evidence>
<evidence type="ECO:0000259" key="10">
    <source>
        <dbReference type="PROSITE" id="PS50110"/>
    </source>
</evidence>
<dbReference type="Gene3D" id="3.40.50.2300">
    <property type="match status" value="1"/>
</dbReference>
<dbReference type="PANTHER" id="PTHR42713:SF3">
    <property type="entry name" value="TRANSCRIPTIONAL REGULATORY PROTEIN HPTR"/>
    <property type="match status" value="1"/>
</dbReference>
<dbReference type="PROSITE" id="PS50110">
    <property type="entry name" value="RESPONSE_REGULATORY"/>
    <property type="match status" value="1"/>
</dbReference>
<evidence type="ECO:0000313" key="12">
    <source>
        <dbReference type="EMBL" id="QAY65065.1"/>
    </source>
</evidence>
<dbReference type="SMART" id="SM00342">
    <property type="entry name" value="HTH_ARAC"/>
    <property type="match status" value="1"/>
</dbReference>
<dbReference type="Pfam" id="PF00072">
    <property type="entry name" value="Response_reg"/>
    <property type="match status" value="1"/>
</dbReference>
<sequence>MYKAIIVDDEAVVRRGLRAAIDWNACGFELLGDYTNGREAWEAVAELKPDLILSDISMPIMDGLELAASVAAHYPYMKMVILTGYDEFEYAQQAIRLKVSDFILKPVTASEMKDLLLKIRSEMDEEAARHEDISRLQSLLRQSFPLLKERFLERLAAAGLSREELKERLAYFELPELSPPYLITAIDIDDFNHDEWARSELDEEMLRLAAIDLAEESVKHTAALLFRSREEKMVLILSGPCEEHALYEEAFRIAEDIRHRIERYLKFTVTAGIGQVCLSSEYLPSSYKSALAALDYRFMFGKNRIISIRDIEGKKRTTLPIDWDDDRKLAAAVKAGSLQDVHALIEQLVAGLKSAMLPIEACFLYTQKVVLALLGAIQELGTADKEISLDQAGLMMKVYQLHTLDEIESWMKETAGSVIQLIADNRNHYITMQIARAVQYIEEHYTLEKLSLQDICRYVHMSTSYFSLVFKKQTGVTFIEYLTRTRIVKAKELLQHSSLKLYEIAGKVGYADPNYFSILFKKHAGVTPREFRDSCAQELKP</sequence>
<evidence type="ECO:0000256" key="1">
    <source>
        <dbReference type="ARBA" id="ARBA00004496"/>
    </source>
</evidence>
<evidence type="ECO:0000259" key="9">
    <source>
        <dbReference type="PROSITE" id="PS01124"/>
    </source>
</evidence>
<evidence type="ECO:0000256" key="2">
    <source>
        <dbReference type="ARBA" id="ARBA00022490"/>
    </source>
</evidence>
<dbReference type="KEGG" id="pprt:ET464_00345"/>
<keyword evidence="5" id="KW-0805">Transcription regulation</keyword>
<feature type="domain" description="GGDEF" evidence="11">
    <location>
        <begin position="179"/>
        <end position="310"/>
    </location>
</feature>
<dbReference type="PRINTS" id="PR00032">
    <property type="entry name" value="HTHARAC"/>
</dbReference>
<dbReference type="InterPro" id="IPR000160">
    <property type="entry name" value="GGDEF_dom"/>
</dbReference>
<keyword evidence="2" id="KW-0963">Cytoplasm</keyword>
<evidence type="ECO:0000256" key="5">
    <source>
        <dbReference type="ARBA" id="ARBA00023015"/>
    </source>
</evidence>
<dbReference type="Proteomes" id="UP000293568">
    <property type="component" value="Chromosome"/>
</dbReference>
<dbReference type="Pfam" id="PF17853">
    <property type="entry name" value="GGDEF_2"/>
    <property type="match status" value="1"/>
</dbReference>
<keyword evidence="13" id="KW-1185">Reference proteome</keyword>
<comment type="subcellular location">
    <subcellularLocation>
        <location evidence="1">Cytoplasm</location>
    </subcellularLocation>
</comment>
<dbReference type="InterPro" id="IPR041522">
    <property type="entry name" value="CdaR_GGDEF"/>
</dbReference>
<feature type="domain" description="Response regulatory" evidence="10">
    <location>
        <begin position="3"/>
        <end position="120"/>
    </location>
</feature>
<evidence type="ECO:0000256" key="6">
    <source>
        <dbReference type="ARBA" id="ARBA00023125"/>
    </source>
</evidence>
<dbReference type="InterPro" id="IPR001789">
    <property type="entry name" value="Sig_transdc_resp-reg_receiver"/>
</dbReference>
<protein>
    <submittedName>
        <fullName evidence="12">Response regulator</fullName>
    </submittedName>
</protein>